<keyword evidence="15" id="KW-1185">Reference proteome</keyword>
<evidence type="ECO:0000256" key="6">
    <source>
        <dbReference type="ARBA" id="ARBA00022692"/>
    </source>
</evidence>
<evidence type="ECO:0000313" key="14">
    <source>
        <dbReference type="EMBL" id="MBU3031715.1"/>
    </source>
</evidence>
<dbReference type="InterPro" id="IPR003594">
    <property type="entry name" value="HATPase_dom"/>
</dbReference>
<dbReference type="PROSITE" id="PS50109">
    <property type="entry name" value="HIS_KIN"/>
    <property type="match status" value="1"/>
</dbReference>
<gene>
    <name evidence="14" type="ORF">KNW02_16525</name>
</gene>
<proteinExistence type="predicted"/>
<keyword evidence="5" id="KW-0808">Transferase</keyword>
<accession>A0ABS6AMA1</accession>
<dbReference type="PANTHER" id="PTHR45436">
    <property type="entry name" value="SENSOR HISTIDINE KINASE YKOH"/>
    <property type="match status" value="1"/>
</dbReference>
<dbReference type="EC" id="2.7.13.3" evidence="3"/>
<dbReference type="GO" id="GO:0016301">
    <property type="term" value="F:kinase activity"/>
    <property type="evidence" value="ECO:0007669"/>
    <property type="project" value="UniProtKB-KW"/>
</dbReference>
<dbReference type="PANTHER" id="PTHR45436:SF14">
    <property type="entry name" value="SENSOR PROTEIN QSEC"/>
    <property type="match status" value="1"/>
</dbReference>
<keyword evidence="12" id="KW-0472">Membrane</keyword>
<keyword evidence="6 12" id="KW-0812">Transmembrane</keyword>
<protein>
    <recommendedName>
        <fullName evidence="3">histidine kinase</fullName>
        <ecNumber evidence="3">2.7.13.3</ecNumber>
    </recommendedName>
</protein>
<reference evidence="14" key="1">
    <citation type="submission" date="2021-06" db="EMBL/GenBank/DDBJ databases">
        <title>Paracoccus bacterium XHP0099 sp. nov., isolated from the surface waters of the Yellow Sea.</title>
        <authorList>
            <person name="Xue H."/>
            <person name="Zhang D."/>
        </authorList>
    </citation>
    <scope>NUCLEOTIDE SEQUENCE</scope>
    <source>
        <strain evidence="14">XHP0099</strain>
    </source>
</reference>
<evidence type="ECO:0000256" key="9">
    <source>
        <dbReference type="ARBA" id="ARBA00022840"/>
    </source>
</evidence>
<dbReference type="CDD" id="cd00075">
    <property type="entry name" value="HATPase"/>
    <property type="match status" value="1"/>
</dbReference>
<comment type="subcellular location">
    <subcellularLocation>
        <location evidence="2">Membrane</location>
        <topology evidence="2">Multi-pass membrane protein</topology>
    </subcellularLocation>
</comment>
<dbReference type="Pfam" id="PF00512">
    <property type="entry name" value="HisKA"/>
    <property type="match status" value="1"/>
</dbReference>
<keyword evidence="4" id="KW-0597">Phosphoprotein</keyword>
<dbReference type="InterPro" id="IPR005467">
    <property type="entry name" value="His_kinase_dom"/>
</dbReference>
<evidence type="ECO:0000256" key="2">
    <source>
        <dbReference type="ARBA" id="ARBA00004141"/>
    </source>
</evidence>
<keyword evidence="11" id="KW-0902">Two-component regulatory system</keyword>
<evidence type="ECO:0000313" key="15">
    <source>
        <dbReference type="Proteomes" id="UP001166191"/>
    </source>
</evidence>
<evidence type="ECO:0000256" key="11">
    <source>
        <dbReference type="ARBA" id="ARBA00023012"/>
    </source>
</evidence>
<feature type="transmembrane region" description="Helical" evidence="12">
    <location>
        <begin position="155"/>
        <end position="178"/>
    </location>
</feature>
<name>A0ABS6AMA1_9RHOB</name>
<evidence type="ECO:0000256" key="3">
    <source>
        <dbReference type="ARBA" id="ARBA00012438"/>
    </source>
</evidence>
<comment type="caution">
    <text evidence="14">The sequence shown here is derived from an EMBL/GenBank/DDBJ whole genome shotgun (WGS) entry which is preliminary data.</text>
</comment>
<sequence length="449" mass="48386">MRAPASLRGRLALWLGLALVALWLATALLTAGLMRRELDALFDSALQESAERLLPLAVNDVLGRGQADENDEDDPRILGVIAPHDEFLTYVLRDPAGRVLLQSHAVDPAGFPPWDGPGLRSTATLRLYNIAALRDTVRLTVAEPLAHRARIAREALWMLLLPLLVVVPLAFAAIWLALRAGLAPLQRWRERLAARGARDLSPVSAGDLPSELAPIAATLDDVLCRLSAAFEAERSFAANAAHELRTPLAGAIAQAQRLQAETADPAARMRAAAMEAALKRLLRVSERLMQLARAEGARLRRDSAADLRPVVRILVEEQGRDAGDRRIRLRLPEAAVLSDLDPDALAIILRNLIDNALRHGDPEEPVEVTLTAEGILRVSNDGPPIPPETLARLVTRFARAGSRAEGLGLGLAIVATIAERIGSRLQLTSPRPGSTSGLTAELMLPCASD</sequence>
<evidence type="ECO:0000259" key="13">
    <source>
        <dbReference type="PROSITE" id="PS50109"/>
    </source>
</evidence>
<comment type="catalytic activity">
    <reaction evidence="1">
        <text>ATP + protein L-histidine = ADP + protein N-phospho-L-histidine.</text>
        <dbReference type="EC" id="2.7.13.3"/>
    </reaction>
</comment>
<dbReference type="RefSeq" id="WP_216034347.1">
    <property type="nucleotide sequence ID" value="NZ_JAHKNG010000038.1"/>
</dbReference>
<keyword evidence="10 12" id="KW-1133">Transmembrane helix</keyword>
<keyword evidence="7" id="KW-0547">Nucleotide-binding</keyword>
<evidence type="ECO:0000256" key="12">
    <source>
        <dbReference type="SAM" id="Phobius"/>
    </source>
</evidence>
<evidence type="ECO:0000256" key="1">
    <source>
        <dbReference type="ARBA" id="ARBA00000085"/>
    </source>
</evidence>
<evidence type="ECO:0000256" key="8">
    <source>
        <dbReference type="ARBA" id="ARBA00022777"/>
    </source>
</evidence>
<evidence type="ECO:0000256" key="7">
    <source>
        <dbReference type="ARBA" id="ARBA00022741"/>
    </source>
</evidence>
<feature type="domain" description="Histidine kinase" evidence="13">
    <location>
        <begin position="239"/>
        <end position="448"/>
    </location>
</feature>
<dbReference type="Pfam" id="PF02518">
    <property type="entry name" value="HATPase_c"/>
    <property type="match status" value="1"/>
</dbReference>
<keyword evidence="8 14" id="KW-0418">Kinase</keyword>
<dbReference type="EMBL" id="JAHKNG010000038">
    <property type="protein sequence ID" value="MBU3031715.1"/>
    <property type="molecule type" value="Genomic_DNA"/>
</dbReference>
<evidence type="ECO:0000256" key="10">
    <source>
        <dbReference type="ARBA" id="ARBA00022989"/>
    </source>
</evidence>
<evidence type="ECO:0000256" key="5">
    <source>
        <dbReference type="ARBA" id="ARBA00022679"/>
    </source>
</evidence>
<dbReference type="CDD" id="cd00082">
    <property type="entry name" value="HisKA"/>
    <property type="match status" value="1"/>
</dbReference>
<organism evidence="14 15">
    <name type="scientific">Paracoccus marinaquae</name>
    <dbReference type="NCBI Taxonomy" id="2841926"/>
    <lineage>
        <taxon>Bacteria</taxon>
        <taxon>Pseudomonadati</taxon>
        <taxon>Pseudomonadota</taxon>
        <taxon>Alphaproteobacteria</taxon>
        <taxon>Rhodobacterales</taxon>
        <taxon>Paracoccaceae</taxon>
        <taxon>Paracoccus</taxon>
    </lineage>
</organism>
<dbReference type="SMART" id="SM00387">
    <property type="entry name" value="HATPase_c"/>
    <property type="match status" value="1"/>
</dbReference>
<keyword evidence="9" id="KW-0067">ATP-binding</keyword>
<dbReference type="Proteomes" id="UP001166191">
    <property type="component" value="Unassembled WGS sequence"/>
</dbReference>
<dbReference type="SMART" id="SM00388">
    <property type="entry name" value="HisKA"/>
    <property type="match status" value="1"/>
</dbReference>
<evidence type="ECO:0000256" key="4">
    <source>
        <dbReference type="ARBA" id="ARBA00022553"/>
    </source>
</evidence>
<dbReference type="InterPro" id="IPR003661">
    <property type="entry name" value="HisK_dim/P_dom"/>
</dbReference>
<dbReference type="InterPro" id="IPR050428">
    <property type="entry name" value="TCS_sensor_his_kinase"/>
</dbReference>